<feature type="compositionally biased region" description="Low complexity" evidence="1">
    <location>
        <begin position="252"/>
        <end position="263"/>
    </location>
</feature>
<feature type="region of interest" description="Disordered" evidence="1">
    <location>
        <begin position="216"/>
        <end position="263"/>
    </location>
</feature>
<accession>A0A6J5F870</accession>
<dbReference type="Proteomes" id="UP000494363">
    <property type="component" value="Unassembled WGS sequence"/>
</dbReference>
<dbReference type="EMBL" id="CADIKH010000135">
    <property type="protein sequence ID" value="CAB3774573.1"/>
    <property type="molecule type" value="Genomic_DNA"/>
</dbReference>
<keyword evidence="3" id="KW-1185">Reference proteome</keyword>
<feature type="compositionally biased region" description="Polar residues" evidence="1">
    <location>
        <begin position="1"/>
        <end position="16"/>
    </location>
</feature>
<sequence length="263" mass="28467">MNSNRTDSNRVSQYPTSDRESAIPAADMAPRFSMSSRSRNCALDPLNSTPSSSTEQAGESAQAVARRTYKEAVRYHGTDRESKEDILRNGFMIERKRLGYTGDAVKKGRFQADGELATENAGHHHFASNKSVAKVVAMTTSRGKEALVRVICPPDKVPLEADPFMRSANSERTRNNIDARFVLGHKQSSPNANGAVFNDLLKKAGVEVDNNRAGQLLAGVQSDSEDDFKTASGSESESDSVGSKSPVADQPSFGRSFRFGSAS</sequence>
<evidence type="ECO:0000313" key="3">
    <source>
        <dbReference type="Proteomes" id="UP000494363"/>
    </source>
</evidence>
<dbReference type="RefSeq" id="WP_175233127.1">
    <property type="nucleotide sequence ID" value="NZ_CADIKH010000135.1"/>
</dbReference>
<reference evidence="2 3" key="1">
    <citation type="submission" date="2020-04" db="EMBL/GenBank/DDBJ databases">
        <authorList>
            <person name="De Canck E."/>
        </authorList>
    </citation>
    <scope>NUCLEOTIDE SEQUENCE [LARGE SCALE GENOMIC DNA]</scope>
    <source>
        <strain evidence="2 3">LMG 29542</strain>
    </source>
</reference>
<feature type="compositionally biased region" description="Polar residues" evidence="1">
    <location>
        <begin position="46"/>
        <end position="59"/>
    </location>
</feature>
<feature type="region of interest" description="Disordered" evidence="1">
    <location>
        <begin position="1"/>
        <end position="62"/>
    </location>
</feature>
<proteinExistence type="predicted"/>
<gene>
    <name evidence="2" type="ORF">LMG29542_07951</name>
</gene>
<protein>
    <submittedName>
        <fullName evidence="2">Uncharacterized protein</fullName>
    </submittedName>
</protein>
<evidence type="ECO:0000313" key="2">
    <source>
        <dbReference type="EMBL" id="CAB3774573.1"/>
    </source>
</evidence>
<dbReference type="AlphaFoldDB" id="A0A6J5F870"/>
<evidence type="ECO:0000256" key="1">
    <source>
        <dbReference type="SAM" id="MobiDB-lite"/>
    </source>
</evidence>
<organism evidence="2 3">
    <name type="scientific">Paraburkholderia humisilvae</name>
    <dbReference type="NCBI Taxonomy" id="627669"/>
    <lineage>
        <taxon>Bacteria</taxon>
        <taxon>Pseudomonadati</taxon>
        <taxon>Pseudomonadota</taxon>
        <taxon>Betaproteobacteria</taxon>
        <taxon>Burkholderiales</taxon>
        <taxon>Burkholderiaceae</taxon>
        <taxon>Paraburkholderia</taxon>
    </lineage>
</organism>
<name>A0A6J5F870_9BURK</name>
<feature type="compositionally biased region" description="Low complexity" evidence="1">
    <location>
        <begin position="232"/>
        <end position="245"/>
    </location>
</feature>